<evidence type="ECO:0000256" key="2">
    <source>
        <dbReference type="SAM" id="Phobius"/>
    </source>
</evidence>
<reference evidence="3" key="1">
    <citation type="journal article" date="2021" name="PeerJ">
        <title>Extensive microbial diversity within the chicken gut microbiome revealed by metagenomics and culture.</title>
        <authorList>
            <person name="Gilroy R."/>
            <person name="Ravi A."/>
            <person name="Getino M."/>
            <person name="Pursley I."/>
            <person name="Horton D.L."/>
            <person name="Alikhan N.F."/>
            <person name="Baker D."/>
            <person name="Gharbi K."/>
            <person name="Hall N."/>
            <person name="Watson M."/>
            <person name="Adriaenssens E.M."/>
            <person name="Foster-Nyarko E."/>
            <person name="Jarju S."/>
            <person name="Secka A."/>
            <person name="Antonio M."/>
            <person name="Oren A."/>
            <person name="Chaudhuri R.R."/>
            <person name="La Ragione R."/>
            <person name="Hildebrand F."/>
            <person name="Pallen M.J."/>
        </authorList>
    </citation>
    <scope>NUCLEOTIDE SEQUENCE</scope>
    <source>
        <strain evidence="3">ChiHjej13B12-4958</strain>
    </source>
</reference>
<evidence type="ECO:0000256" key="1">
    <source>
        <dbReference type="SAM" id="MobiDB-lite"/>
    </source>
</evidence>
<organism evidence="3 4">
    <name type="scientific">Candidatus Corynebacterium faecigallinarum</name>
    <dbReference type="NCBI Taxonomy" id="2838528"/>
    <lineage>
        <taxon>Bacteria</taxon>
        <taxon>Bacillati</taxon>
        <taxon>Actinomycetota</taxon>
        <taxon>Actinomycetes</taxon>
        <taxon>Mycobacteriales</taxon>
        <taxon>Corynebacteriaceae</taxon>
        <taxon>Corynebacterium</taxon>
    </lineage>
</organism>
<keyword evidence="2" id="KW-0472">Membrane</keyword>
<protein>
    <submittedName>
        <fullName evidence="3">Uncharacterized protein</fullName>
    </submittedName>
</protein>
<gene>
    <name evidence="3" type="ORF">H9751_10485</name>
</gene>
<sequence>MWGTPETAPFPPTDPHGRYRPAATGRHRTARWFILAAVAVLVLVAPLAVPVKDLAEVEDEYSPSSMLELSAKPSSPWAIDISGFDTICAAADSGMVTLAMVCDLPRVGVVEVHIGEVVGVGGSATDVDVAARRGMRAATMTDTSDARFHWLSTTSLSSTLAPEVDAVRVSEPQALTWFDFSPPDVVPDDTPSERYRDTQPVSVQQGLRQGVRPDRNVQPAQYGTDSYAATVALLNRDAGGESVMYTVTVISELRGLVRGAAEDMARRIDAADAA</sequence>
<dbReference type="EMBL" id="DWVP01000023">
    <property type="protein sequence ID" value="HJC85947.1"/>
    <property type="molecule type" value="Genomic_DNA"/>
</dbReference>
<comment type="caution">
    <text evidence="3">The sequence shown here is derived from an EMBL/GenBank/DDBJ whole genome shotgun (WGS) entry which is preliminary data.</text>
</comment>
<dbReference type="AlphaFoldDB" id="A0A9D2TPJ0"/>
<reference evidence="3" key="2">
    <citation type="submission" date="2021-04" db="EMBL/GenBank/DDBJ databases">
        <authorList>
            <person name="Gilroy R."/>
        </authorList>
    </citation>
    <scope>NUCLEOTIDE SEQUENCE</scope>
    <source>
        <strain evidence="3">ChiHjej13B12-4958</strain>
    </source>
</reference>
<evidence type="ECO:0000313" key="3">
    <source>
        <dbReference type="EMBL" id="HJC85947.1"/>
    </source>
</evidence>
<accession>A0A9D2TPJ0</accession>
<dbReference type="Proteomes" id="UP000823858">
    <property type="component" value="Unassembled WGS sequence"/>
</dbReference>
<feature type="region of interest" description="Disordered" evidence="1">
    <location>
        <begin position="1"/>
        <end position="21"/>
    </location>
</feature>
<proteinExistence type="predicted"/>
<feature type="transmembrane region" description="Helical" evidence="2">
    <location>
        <begin position="30"/>
        <end position="49"/>
    </location>
</feature>
<name>A0A9D2TPJ0_9CORY</name>
<keyword evidence="2" id="KW-1133">Transmembrane helix</keyword>
<keyword evidence="2" id="KW-0812">Transmembrane</keyword>
<evidence type="ECO:0000313" key="4">
    <source>
        <dbReference type="Proteomes" id="UP000823858"/>
    </source>
</evidence>